<gene>
    <name evidence="1" type="ORF">V3I05_05295</name>
</gene>
<evidence type="ECO:0000313" key="1">
    <source>
        <dbReference type="EMBL" id="XAM17110.1"/>
    </source>
</evidence>
<dbReference type="Proteomes" id="UP001434737">
    <property type="component" value="Chromosome"/>
</dbReference>
<evidence type="ECO:0000313" key="2">
    <source>
        <dbReference type="Proteomes" id="UP001434737"/>
    </source>
</evidence>
<proteinExistence type="predicted"/>
<keyword evidence="2" id="KW-1185">Reference proteome</keyword>
<sequence length="199" mass="22650">MRWIILSACMLFLNACVDVKIVSSIDKITYFNLYNPQSFENTKTCKKISKLAMFDIYANAPYDNSNIYIFNMQTLQVDTLFAKKWISSPKDMLKMALLLKAQEQCFELSTPPFGTQKIHKALKLSLLSLQILNDKGSYKAQVSVFYEIMGMKTHQNKSGMIESLVPLDSINDEYIALGFAKASDEILKQLLKVLEAYKG</sequence>
<protein>
    <recommendedName>
        <fullName evidence="3">ABC-type transport auxiliary lipoprotein component domain-containing protein</fullName>
    </recommendedName>
</protein>
<reference evidence="1 2" key="1">
    <citation type="submission" date="2024-02" db="EMBL/GenBank/DDBJ databases">
        <title>Genome and pathogenicity analysis of Helicobacter mastomyrinus isolated from mice.</title>
        <authorList>
            <person name="Zhu L."/>
        </authorList>
    </citation>
    <scope>NUCLEOTIDE SEQUENCE [LARGE SCALE GENOMIC DNA]</scope>
    <source>
        <strain evidence="1 2">Hm-17</strain>
    </source>
</reference>
<dbReference type="SUPFAM" id="SSF159594">
    <property type="entry name" value="XCC0632-like"/>
    <property type="match status" value="1"/>
</dbReference>
<accession>A0ABZ3F4H8</accession>
<organism evidence="1 2">
    <name type="scientific">Helicobacter mastomyrinus</name>
    <dbReference type="NCBI Taxonomy" id="287948"/>
    <lineage>
        <taxon>Bacteria</taxon>
        <taxon>Pseudomonadati</taxon>
        <taxon>Campylobacterota</taxon>
        <taxon>Epsilonproteobacteria</taxon>
        <taxon>Campylobacterales</taxon>
        <taxon>Helicobacteraceae</taxon>
        <taxon>Helicobacter</taxon>
    </lineage>
</organism>
<dbReference type="EMBL" id="CP145316">
    <property type="protein sequence ID" value="XAM17110.1"/>
    <property type="molecule type" value="Genomic_DNA"/>
</dbReference>
<name>A0ABZ3F4H8_9HELI</name>
<evidence type="ECO:0008006" key="3">
    <source>
        <dbReference type="Google" id="ProtNLM"/>
    </source>
</evidence>
<dbReference type="RefSeq" id="WP_343352875.1">
    <property type="nucleotide sequence ID" value="NZ_CP145316.1"/>
</dbReference>